<keyword evidence="2" id="KW-1133">Transmembrane helix</keyword>
<proteinExistence type="predicted"/>
<feature type="coiled-coil region" evidence="1">
    <location>
        <begin position="116"/>
        <end position="143"/>
    </location>
</feature>
<dbReference type="EMBL" id="DVGY01000003">
    <property type="protein sequence ID" value="HIR40214.1"/>
    <property type="molecule type" value="Genomic_DNA"/>
</dbReference>
<sequence length="205" mass="21557">MKKPSFLIGKKQIVAAAMLLLLGGAVYVNWMYANQGGEELLGEAVLTAGDITTSQVEETDGTVEPTAQSGATQNYGDAVLVEGEAAGEDYFAQAALNKERSRDEAVATATGVLEQADATNEEVAAATQKIVELSKQIEAESAMEDLIKAKGFEQCVVYLGEDSVNVVVQTEGLDAAQAAQIKSVILSQDQDVKAEQISITEVSAP</sequence>
<keyword evidence="1" id="KW-0175">Coiled coil</keyword>
<gene>
    <name evidence="3" type="ORF">IAB36_00080</name>
</gene>
<protein>
    <submittedName>
        <fullName evidence="3">SpoIIIAH-like family protein</fullName>
    </submittedName>
</protein>
<dbReference type="Pfam" id="PF12685">
    <property type="entry name" value="SpoIIIAH"/>
    <property type="match status" value="1"/>
</dbReference>
<organism evidence="3 4">
    <name type="scientific">Candidatus Egerieicola pullicola</name>
    <dbReference type="NCBI Taxonomy" id="2840775"/>
    <lineage>
        <taxon>Bacteria</taxon>
        <taxon>Bacillati</taxon>
        <taxon>Bacillota</taxon>
        <taxon>Clostridia</taxon>
        <taxon>Eubacteriales</taxon>
        <taxon>Oscillospiraceae</taxon>
        <taxon>Oscillospiraceae incertae sedis</taxon>
        <taxon>Candidatus Egerieicola</taxon>
    </lineage>
</organism>
<feature type="transmembrane region" description="Helical" evidence="2">
    <location>
        <begin position="12"/>
        <end position="32"/>
    </location>
</feature>
<comment type="caution">
    <text evidence="3">The sequence shown here is derived from an EMBL/GenBank/DDBJ whole genome shotgun (WGS) entry which is preliminary data.</text>
</comment>
<name>A0A9D1DCC6_9FIRM</name>
<reference evidence="3" key="2">
    <citation type="journal article" date="2021" name="PeerJ">
        <title>Extensive microbial diversity within the chicken gut microbiome revealed by metagenomics and culture.</title>
        <authorList>
            <person name="Gilroy R."/>
            <person name="Ravi A."/>
            <person name="Getino M."/>
            <person name="Pursley I."/>
            <person name="Horton D.L."/>
            <person name="Alikhan N.F."/>
            <person name="Baker D."/>
            <person name="Gharbi K."/>
            <person name="Hall N."/>
            <person name="Watson M."/>
            <person name="Adriaenssens E.M."/>
            <person name="Foster-Nyarko E."/>
            <person name="Jarju S."/>
            <person name="Secka A."/>
            <person name="Antonio M."/>
            <person name="Oren A."/>
            <person name="Chaudhuri R.R."/>
            <person name="La Ragione R."/>
            <person name="Hildebrand F."/>
            <person name="Pallen M.J."/>
        </authorList>
    </citation>
    <scope>NUCLEOTIDE SEQUENCE</scope>
    <source>
        <strain evidence="3">CHK184-25365</strain>
    </source>
</reference>
<dbReference type="AlphaFoldDB" id="A0A9D1DCC6"/>
<accession>A0A9D1DCC6</accession>
<reference evidence="3" key="1">
    <citation type="submission" date="2020-10" db="EMBL/GenBank/DDBJ databases">
        <authorList>
            <person name="Gilroy R."/>
        </authorList>
    </citation>
    <scope>NUCLEOTIDE SEQUENCE</scope>
    <source>
        <strain evidence="3">CHK184-25365</strain>
    </source>
</reference>
<evidence type="ECO:0000313" key="4">
    <source>
        <dbReference type="Proteomes" id="UP000886749"/>
    </source>
</evidence>
<evidence type="ECO:0000256" key="2">
    <source>
        <dbReference type="SAM" id="Phobius"/>
    </source>
</evidence>
<dbReference type="Proteomes" id="UP000886749">
    <property type="component" value="Unassembled WGS sequence"/>
</dbReference>
<keyword evidence="2" id="KW-0472">Membrane</keyword>
<dbReference type="InterPro" id="IPR038503">
    <property type="entry name" value="SpoIIIAH_sf"/>
</dbReference>
<evidence type="ECO:0000313" key="3">
    <source>
        <dbReference type="EMBL" id="HIR40214.1"/>
    </source>
</evidence>
<evidence type="ECO:0000256" key="1">
    <source>
        <dbReference type="SAM" id="Coils"/>
    </source>
</evidence>
<dbReference type="Gene3D" id="1.10.287.4300">
    <property type="entry name" value="Stage III sporulation protein AH-like"/>
    <property type="match status" value="1"/>
</dbReference>
<dbReference type="InterPro" id="IPR024232">
    <property type="entry name" value="SpoIIIAH"/>
</dbReference>
<keyword evidence="2" id="KW-0812">Transmembrane</keyword>